<keyword evidence="2" id="KW-0472">Membrane</keyword>
<keyword evidence="2" id="KW-0812">Transmembrane</keyword>
<evidence type="ECO:0000256" key="1">
    <source>
        <dbReference type="SAM" id="MobiDB-lite"/>
    </source>
</evidence>
<sequence length="451" mass="51061">MAGAEARAVWQRTANRCFVQEDAKRAPKLAYCQSSSSTTKQVGAGPATATEGLDHPGVGFMPINRNRSYSNLPPDTRWWLQMQPNYGYQKDLTYEQLNELEADMETLRAGFVEQTSKNSEFDQHKGKFTDMKTGYEVQKKDVDAEYGENIQELQYKDMRETYEKMGMDTIDCPVSEQSKELSCEPEYPWMGGGRTEPWWRTTDRDELASLVAQKSLNHIENCDLPPPQKLYHKRHPYAAHIGFSDRDGILGTSLDRKAQASGFSSMTTHPQGYADTGITHGKNGDAADEEHSDTSIRDLLDLQQLTEGDPTKAQLIEALCHSQTRAREAEKAAKQACAEKEHIFKLFFKQASQLFAYKQWFQLLQLETLYVQIKNKDQAGSTVLPVVLPWMSSRRRKSHKSWRKVPKGKRSRRVNPGYDISKYAVALALGFGLVGAGVLLGWTVVFFFFSV</sequence>
<keyword evidence="4" id="KW-1185">Reference proteome</keyword>
<evidence type="ECO:0008006" key="5">
    <source>
        <dbReference type="Google" id="ProtNLM"/>
    </source>
</evidence>
<gene>
    <name evidence="3" type="ORF">RchiOBHm_Chr1g0360101</name>
</gene>
<protein>
    <recommendedName>
        <fullName evidence="5">Transmembrane protein</fullName>
    </recommendedName>
</protein>
<proteinExistence type="predicted"/>
<feature type="transmembrane region" description="Helical" evidence="2">
    <location>
        <begin position="423"/>
        <end position="449"/>
    </location>
</feature>
<evidence type="ECO:0000256" key="2">
    <source>
        <dbReference type="SAM" id="Phobius"/>
    </source>
</evidence>
<evidence type="ECO:0000313" key="4">
    <source>
        <dbReference type="Proteomes" id="UP000238479"/>
    </source>
</evidence>
<dbReference type="Proteomes" id="UP000238479">
    <property type="component" value="Chromosome 1"/>
</dbReference>
<accession>A0A2P6SIJ1</accession>
<dbReference type="PANTHER" id="PTHR33868:SF2">
    <property type="entry name" value="EXPRESSED PROTEIN"/>
    <property type="match status" value="1"/>
</dbReference>
<keyword evidence="2" id="KW-1133">Transmembrane helix</keyword>
<comment type="caution">
    <text evidence="3">The sequence shown here is derived from an EMBL/GenBank/DDBJ whole genome shotgun (WGS) entry which is preliminary data.</text>
</comment>
<organism evidence="3 4">
    <name type="scientific">Rosa chinensis</name>
    <name type="common">China rose</name>
    <dbReference type="NCBI Taxonomy" id="74649"/>
    <lineage>
        <taxon>Eukaryota</taxon>
        <taxon>Viridiplantae</taxon>
        <taxon>Streptophyta</taxon>
        <taxon>Embryophyta</taxon>
        <taxon>Tracheophyta</taxon>
        <taxon>Spermatophyta</taxon>
        <taxon>Magnoliopsida</taxon>
        <taxon>eudicotyledons</taxon>
        <taxon>Gunneridae</taxon>
        <taxon>Pentapetalae</taxon>
        <taxon>rosids</taxon>
        <taxon>fabids</taxon>
        <taxon>Rosales</taxon>
        <taxon>Rosaceae</taxon>
        <taxon>Rosoideae</taxon>
        <taxon>Rosoideae incertae sedis</taxon>
        <taxon>Rosa</taxon>
    </lineage>
</organism>
<dbReference type="EMBL" id="PDCK01000039">
    <property type="protein sequence ID" value="PRQ58512.1"/>
    <property type="molecule type" value="Genomic_DNA"/>
</dbReference>
<dbReference type="AlphaFoldDB" id="A0A2P6SIJ1"/>
<dbReference type="OMA" id="DESDHTA"/>
<dbReference type="PANTHER" id="PTHR33868">
    <property type="entry name" value="EXPRESSED PROTEIN"/>
    <property type="match status" value="1"/>
</dbReference>
<feature type="region of interest" description="Disordered" evidence="1">
    <location>
        <begin position="262"/>
        <end position="292"/>
    </location>
</feature>
<dbReference type="Gramene" id="PRQ58512">
    <property type="protein sequence ID" value="PRQ58512"/>
    <property type="gene ID" value="RchiOBHm_Chr1g0360101"/>
</dbReference>
<reference evidence="3 4" key="1">
    <citation type="journal article" date="2018" name="Nat. Genet.">
        <title>The Rosa genome provides new insights in the design of modern roses.</title>
        <authorList>
            <person name="Bendahmane M."/>
        </authorList>
    </citation>
    <scope>NUCLEOTIDE SEQUENCE [LARGE SCALE GENOMIC DNA]</scope>
    <source>
        <strain evidence="4">cv. Old Blush</strain>
    </source>
</reference>
<dbReference type="STRING" id="74649.A0A2P6SIJ1"/>
<evidence type="ECO:0000313" key="3">
    <source>
        <dbReference type="EMBL" id="PRQ58512.1"/>
    </source>
</evidence>
<name>A0A2P6SIJ1_ROSCH</name>